<protein>
    <submittedName>
        <fullName evidence="2">Uncharacterized protein</fullName>
    </submittedName>
</protein>
<dbReference type="Proteomes" id="UP001253637">
    <property type="component" value="Segment"/>
</dbReference>
<organism evidence="2 3">
    <name type="scientific">Pandoravirus japonicus</name>
    <dbReference type="NCBI Taxonomy" id="2823154"/>
    <lineage>
        <taxon>Viruses</taxon>
        <taxon>Pandoravirus</taxon>
    </lineage>
</organism>
<accession>A0A811BMQ1</accession>
<feature type="region of interest" description="Disordered" evidence="1">
    <location>
        <begin position="1"/>
        <end position="40"/>
    </location>
</feature>
<feature type="compositionally biased region" description="Basic and acidic residues" evidence="1">
    <location>
        <begin position="19"/>
        <end position="33"/>
    </location>
</feature>
<evidence type="ECO:0000313" key="2">
    <source>
        <dbReference type="EMBL" id="BCU03339.1"/>
    </source>
</evidence>
<sequence length="169" mass="18274">MSHQQRGLSGDQPTRFRRVRTEATRQTSRRPDHCTPWGDARSHVSAHKAPPCGTDRWRFSRLIALALVVMWARMGVPVTATAGTGTCPAPSLVGDATHDETACLCQCGGADGPTAPGVWAWSHANGPACSCSCATATPMPQTPPARGFFTHLMKAFTCEDLLCLYWSYQ</sequence>
<evidence type="ECO:0000256" key="1">
    <source>
        <dbReference type="SAM" id="MobiDB-lite"/>
    </source>
</evidence>
<proteinExistence type="predicted"/>
<reference evidence="2" key="1">
    <citation type="submission" date="2021-04" db="EMBL/GenBank/DDBJ databases">
        <title>Draft Genome Sequence of Pandoravirus japonicus, Isolated from the Sabaishi River of Niigata, Japan.</title>
        <authorList>
            <person name="Hosokawa N."/>
            <person name="Takahashi H."/>
            <person name="Aoki K."/>
            <person name="Takemura M."/>
        </authorList>
    </citation>
    <scope>NUCLEOTIDE SEQUENCE</scope>
</reference>
<evidence type="ECO:0000313" key="3">
    <source>
        <dbReference type="Proteomes" id="UP001253637"/>
    </source>
</evidence>
<dbReference type="EMBL" id="LC625835">
    <property type="protein sequence ID" value="BCU03339.1"/>
    <property type="molecule type" value="Genomic_DNA"/>
</dbReference>
<name>A0A811BMQ1_9VIRU</name>